<dbReference type="EMBL" id="JAGIYQ010000002">
    <property type="protein sequence ID" value="MBP0724526.1"/>
    <property type="molecule type" value="Genomic_DNA"/>
</dbReference>
<keyword evidence="1" id="KW-0812">Transmembrane</keyword>
<dbReference type="Pfam" id="PF10823">
    <property type="entry name" value="DUF2568"/>
    <property type="match status" value="1"/>
</dbReference>
<gene>
    <name evidence="2" type="ORF">J5Y03_04910</name>
</gene>
<dbReference type="InterPro" id="IPR021214">
    <property type="entry name" value="DUF2568"/>
</dbReference>
<feature type="transmembrane region" description="Helical" evidence="1">
    <location>
        <begin position="92"/>
        <end position="110"/>
    </location>
</feature>
<name>A0A940NPI5_9BACI</name>
<feature type="transmembrane region" description="Helical" evidence="1">
    <location>
        <begin position="34"/>
        <end position="56"/>
    </location>
</feature>
<dbReference type="Proteomes" id="UP000682134">
    <property type="component" value="Unassembled WGS sequence"/>
</dbReference>
<accession>A0A940NPI5</accession>
<comment type="caution">
    <text evidence="2">The sequence shown here is derived from an EMBL/GenBank/DDBJ whole genome shotgun (WGS) entry which is preliminary data.</text>
</comment>
<keyword evidence="1" id="KW-1133">Transmembrane helix</keyword>
<dbReference type="AlphaFoldDB" id="A0A940NPI5"/>
<feature type="transmembrane region" description="Helical" evidence="1">
    <location>
        <begin position="9"/>
        <end position="28"/>
    </location>
</feature>
<sequence length="111" mass="12360">MKNMKFANLGIRFLLELCILFSVGYWGYLFPKKIIFKLGLCIGAPLFIAIIWGTFLAPKASVRLPGPIYLLLEIIVFGIATLAIYVTGHPVLAALFAIISVINRILLFVFD</sequence>
<organism evidence="2 3">
    <name type="scientific">Gottfriedia endophytica</name>
    <dbReference type="NCBI Taxonomy" id="2820819"/>
    <lineage>
        <taxon>Bacteria</taxon>
        <taxon>Bacillati</taxon>
        <taxon>Bacillota</taxon>
        <taxon>Bacilli</taxon>
        <taxon>Bacillales</taxon>
        <taxon>Bacillaceae</taxon>
        <taxon>Gottfriedia</taxon>
    </lineage>
</organism>
<protein>
    <submittedName>
        <fullName evidence="2">YrdB family protein</fullName>
    </submittedName>
</protein>
<evidence type="ECO:0000313" key="2">
    <source>
        <dbReference type="EMBL" id="MBP0724526.1"/>
    </source>
</evidence>
<proteinExistence type="predicted"/>
<reference evidence="2" key="1">
    <citation type="submission" date="2021-04" db="EMBL/GenBank/DDBJ databases">
        <title>Genome seq and assembly of Bacillus sp.</title>
        <authorList>
            <person name="Chhetri G."/>
        </authorList>
    </citation>
    <scope>NUCLEOTIDE SEQUENCE</scope>
    <source>
        <strain evidence="2">RG28</strain>
    </source>
</reference>
<evidence type="ECO:0000256" key="1">
    <source>
        <dbReference type="SAM" id="Phobius"/>
    </source>
</evidence>
<keyword evidence="1" id="KW-0472">Membrane</keyword>
<evidence type="ECO:0000313" key="3">
    <source>
        <dbReference type="Proteomes" id="UP000682134"/>
    </source>
</evidence>
<feature type="transmembrane region" description="Helical" evidence="1">
    <location>
        <begin position="68"/>
        <end position="86"/>
    </location>
</feature>
<keyword evidence="3" id="KW-1185">Reference proteome</keyword>